<feature type="binding site" evidence="6">
    <location>
        <position position="355"/>
    </location>
    <ligand>
        <name>[4Fe-4S] cluster</name>
        <dbReference type="ChEBI" id="CHEBI:49883"/>
    </ligand>
</feature>
<keyword evidence="5 6" id="KW-0456">Lyase</keyword>
<dbReference type="InterPro" id="IPR001030">
    <property type="entry name" value="Acoase/IPM_deHydtase_lsu_aba"/>
</dbReference>
<evidence type="ECO:0000259" key="7">
    <source>
        <dbReference type="Pfam" id="PF00330"/>
    </source>
</evidence>
<evidence type="ECO:0000256" key="3">
    <source>
        <dbReference type="ARBA" id="ARBA00023004"/>
    </source>
</evidence>
<comment type="cofactor">
    <cofactor evidence="6">
        <name>[4Fe-4S] cluster</name>
        <dbReference type="ChEBI" id="CHEBI:49883"/>
    </cofactor>
    <text evidence="6">Binds 1 [4Fe-4S] cluster per subunit.</text>
</comment>
<keyword evidence="6" id="KW-0432">Leucine biosynthesis</keyword>
<reference evidence="8 9" key="1">
    <citation type="submission" date="2019-03" db="EMBL/GenBank/DDBJ databases">
        <title>Genomic Encyclopedia of Type Strains, Phase IV (KMG-IV): sequencing the most valuable type-strain genomes for metagenomic binning, comparative biology and taxonomic classification.</title>
        <authorList>
            <person name="Goeker M."/>
        </authorList>
    </citation>
    <scope>NUCLEOTIDE SEQUENCE [LARGE SCALE GENOMIC DNA]</scope>
    <source>
        <strain evidence="8 9">DSM 25964</strain>
    </source>
</reference>
<comment type="caution">
    <text evidence="8">The sequence shown here is derived from an EMBL/GenBank/DDBJ whole genome shotgun (WGS) entry which is preliminary data.</text>
</comment>
<dbReference type="NCBIfam" id="TIGR02086">
    <property type="entry name" value="IPMI_arch"/>
    <property type="match status" value="1"/>
</dbReference>
<proteinExistence type="inferred from homology"/>
<organism evidence="8 9">
    <name type="scientific">Aminivibrio pyruvatiphilus</name>
    <dbReference type="NCBI Taxonomy" id="1005740"/>
    <lineage>
        <taxon>Bacteria</taxon>
        <taxon>Thermotogati</taxon>
        <taxon>Synergistota</taxon>
        <taxon>Synergistia</taxon>
        <taxon>Synergistales</taxon>
        <taxon>Aminobacteriaceae</taxon>
        <taxon>Aminivibrio</taxon>
    </lineage>
</organism>
<dbReference type="NCBIfam" id="NF001614">
    <property type="entry name" value="PRK00402.1"/>
    <property type="match status" value="1"/>
</dbReference>
<dbReference type="EC" id="4.2.1.33" evidence="6"/>
<dbReference type="UniPathway" id="UPA00048">
    <property type="reaction ID" value="UER00071"/>
</dbReference>
<evidence type="ECO:0000256" key="1">
    <source>
        <dbReference type="ARBA" id="ARBA00022485"/>
    </source>
</evidence>
<dbReference type="PANTHER" id="PTHR43822:SF21">
    <property type="entry name" value="3-ISOPROPYLMALATE DEHYDRATASE LARGE SUBUNIT 1"/>
    <property type="match status" value="1"/>
</dbReference>
<dbReference type="NCBIfam" id="TIGR01343">
    <property type="entry name" value="hacA_fam"/>
    <property type="match status" value="1"/>
</dbReference>
<comment type="function">
    <text evidence="6">Catalyzes the isomerization between 2-isopropylmalate and 3-isopropylmalate, via the formation of 2-isopropylmaleate.</text>
</comment>
<dbReference type="AlphaFoldDB" id="A0A4R8M2X8"/>
<dbReference type="InterPro" id="IPR050067">
    <property type="entry name" value="IPM_dehydratase_rel_enz"/>
</dbReference>
<dbReference type="PRINTS" id="PR00415">
    <property type="entry name" value="ACONITASE"/>
</dbReference>
<dbReference type="Proteomes" id="UP000295066">
    <property type="component" value="Unassembled WGS sequence"/>
</dbReference>
<dbReference type="HAMAP" id="MF_01027">
    <property type="entry name" value="LeuC_type2"/>
    <property type="match status" value="1"/>
</dbReference>
<accession>A0A4R8M2X8</accession>
<dbReference type="GO" id="GO:0009098">
    <property type="term" value="P:L-leucine biosynthetic process"/>
    <property type="evidence" value="ECO:0007669"/>
    <property type="project" value="UniProtKB-UniRule"/>
</dbReference>
<feature type="domain" description="Aconitase/3-isopropylmalate dehydratase large subunit alpha/beta/alpha" evidence="7">
    <location>
        <begin position="73"/>
        <end position="406"/>
    </location>
</feature>
<evidence type="ECO:0000313" key="9">
    <source>
        <dbReference type="Proteomes" id="UP000295066"/>
    </source>
</evidence>
<evidence type="ECO:0000256" key="2">
    <source>
        <dbReference type="ARBA" id="ARBA00022723"/>
    </source>
</evidence>
<feature type="binding site" evidence="6">
    <location>
        <position position="358"/>
    </location>
    <ligand>
        <name>[4Fe-4S] cluster</name>
        <dbReference type="ChEBI" id="CHEBI:49883"/>
    </ligand>
</feature>
<evidence type="ECO:0000256" key="5">
    <source>
        <dbReference type="ARBA" id="ARBA00023239"/>
    </source>
</evidence>
<comment type="subunit">
    <text evidence="6">Heterodimer of LeuC and LeuD.</text>
</comment>
<dbReference type="InterPro" id="IPR036008">
    <property type="entry name" value="Aconitase_4Fe-4S_dom"/>
</dbReference>
<gene>
    <name evidence="6" type="primary">leuC</name>
    <name evidence="8" type="ORF">C8D99_11238</name>
</gene>
<evidence type="ECO:0000313" key="8">
    <source>
        <dbReference type="EMBL" id="TDY59530.1"/>
    </source>
</evidence>
<keyword evidence="3 6" id="KW-0408">Iron</keyword>
<keyword evidence="9" id="KW-1185">Reference proteome</keyword>
<keyword evidence="6" id="KW-0100">Branched-chain amino acid biosynthesis</keyword>
<dbReference type="PANTHER" id="PTHR43822">
    <property type="entry name" value="HOMOACONITASE, MITOCHONDRIAL-RELATED"/>
    <property type="match status" value="1"/>
</dbReference>
<dbReference type="EMBL" id="SORI01000012">
    <property type="protein sequence ID" value="TDY59530.1"/>
    <property type="molecule type" value="Genomic_DNA"/>
</dbReference>
<dbReference type="SUPFAM" id="SSF53732">
    <property type="entry name" value="Aconitase iron-sulfur domain"/>
    <property type="match status" value="1"/>
</dbReference>
<dbReference type="RefSeq" id="WP_133957924.1">
    <property type="nucleotide sequence ID" value="NZ_SORI01000012.1"/>
</dbReference>
<comment type="similarity">
    <text evidence="6">Belongs to the aconitase/IPM isomerase family. LeuC type 2 subfamily.</text>
</comment>
<comment type="pathway">
    <text evidence="6">Amino-acid biosynthesis; L-leucine biosynthesis; L-leucine from 3-methyl-2-oxobutanoate: step 2/4.</text>
</comment>
<dbReference type="InterPro" id="IPR018136">
    <property type="entry name" value="Aconitase_4Fe-4S_BS"/>
</dbReference>
<sequence length="414" mass="43694">MHALEKTLARASGKTQVSAGEIVLADVDLAEVNDLYLQVIKSFHELGGEKVRHPGKTSFVFDHYSPAPTIKAADNHKKMREFCAGQGIPHLFDIGEGVCHQVLTESGMVGPGTIVVETDSHTTTMGALGAFGTGVGATDMATILITGKLWFKVPRVMNIVFEGTPPKGVMAKDMILHAIGDLRQDAAIYKAVEFSGGTVREMAQEERFVLCNMAVEMGAKAAYIAPDGITLDYLSCYGWKGGEIPATDPGYEYDSVVRYDVSSLSPRVALPGSVDAVSAIPEERIPVDQVFLGTCTGGRLNDIRVAAEILEGKRVAPGTRFVVIPASRRIFQDALLGGYIETLVNAGAVLSTPGCGPCLGAHEGILAPGETCVTTSSRNFPGRMGSTEADIYIASPATAAATALMGRLCGADSL</sequence>
<evidence type="ECO:0000256" key="4">
    <source>
        <dbReference type="ARBA" id="ARBA00023014"/>
    </source>
</evidence>
<feature type="binding site" evidence="6">
    <location>
        <position position="295"/>
    </location>
    <ligand>
        <name>[4Fe-4S] cluster</name>
        <dbReference type="ChEBI" id="CHEBI:49883"/>
    </ligand>
</feature>
<dbReference type="Gene3D" id="3.30.499.10">
    <property type="entry name" value="Aconitase, domain 3"/>
    <property type="match status" value="2"/>
</dbReference>
<dbReference type="GO" id="GO:0046872">
    <property type="term" value="F:metal ion binding"/>
    <property type="evidence" value="ECO:0007669"/>
    <property type="project" value="UniProtKB-KW"/>
</dbReference>
<dbReference type="InterPro" id="IPR006251">
    <property type="entry name" value="Homoacnase/IPMdehydase_lsu"/>
</dbReference>
<dbReference type="InterPro" id="IPR015931">
    <property type="entry name" value="Acnase/IPM_dHydase_lsu_aba_1/3"/>
</dbReference>
<dbReference type="PROSITE" id="PS01244">
    <property type="entry name" value="ACONITASE_2"/>
    <property type="match status" value="1"/>
</dbReference>
<name>A0A4R8M2X8_9BACT</name>
<keyword evidence="4 6" id="KW-0411">Iron-sulfur</keyword>
<keyword evidence="6" id="KW-0028">Amino-acid biosynthesis</keyword>
<protein>
    <recommendedName>
        <fullName evidence="6">3-isopropylmalate dehydratase large subunit</fullName>
        <ecNumber evidence="6">4.2.1.33</ecNumber>
    </recommendedName>
    <alternativeName>
        <fullName evidence="6">Alpha-IPM isomerase</fullName>
        <shortName evidence="6">IPMI</shortName>
    </alternativeName>
    <alternativeName>
        <fullName evidence="6">Isopropylmalate isomerase</fullName>
    </alternativeName>
</protein>
<keyword evidence="2 6" id="KW-0479">Metal-binding</keyword>
<evidence type="ECO:0000256" key="6">
    <source>
        <dbReference type="HAMAP-Rule" id="MF_01027"/>
    </source>
</evidence>
<comment type="catalytic activity">
    <reaction evidence="6">
        <text>(2R,3S)-3-isopropylmalate = (2S)-2-isopropylmalate</text>
        <dbReference type="Rhea" id="RHEA:32287"/>
        <dbReference type="ChEBI" id="CHEBI:1178"/>
        <dbReference type="ChEBI" id="CHEBI:35121"/>
        <dbReference type="EC" id="4.2.1.33"/>
    </reaction>
</comment>
<dbReference type="GO" id="GO:0003861">
    <property type="term" value="F:3-isopropylmalate dehydratase activity"/>
    <property type="evidence" value="ECO:0007669"/>
    <property type="project" value="UniProtKB-UniRule"/>
</dbReference>
<dbReference type="InterPro" id="IPR011826">
    <property type="entry name" value="HAcnase/IPMdehydase_lsu_prok"/>
</dbReference>
<keyword evidence="1 6" id="KW-0004">4Fe-4S</keyword>
<dbReference type="GO" id="GO:0051539">
    <property type="term" value="F:4 iron, 4 sulfur cluster binding"/>
    <property type="evidence" value="ECO:0007669"/>
    <property type="project" value="UniProtKB-KW"/>
</dbReference>
<dbReference type="Pfam" id="PF00330">
    <property type="entry name" value="Aconitase"/>
    <property type="match status" value="1"/>
</dbReference>
<dbReference type="OrthoDB" id="9802769at2"/>